<dbReference type="Pfam" id="PF05699">
    <property type="entry name" value="Dimer_Tnp_hAT"/>
    <property type="match status" value="1"/>
</dbReference>
<dbReference type="AlphaFoldDB" id="A0A9N9EU59"/>
<evidence type="ECO:0000259" key="1">
    <source>
        <dbReference type="Pfam" id="PF05699"/>
    </source>
</evidence>
<dbReference type="GO" id="GO:0046983">
    <property type="term" value="F:protein dimerization activity"/>
    <property type="evidence" value="ECO:0007669"/>
    <property type="project" value="InterPro"/>
</dbReference>
<feature type="non-terminal residue" evidence="2">
    <location>
        <position position="237"/>
    </location>
</feature>
<comment type="caution">
    <text evidence="2">The sequence shown here is derived from an EMBL/GenBank/DDBJ whole genome shotgun (WGS) entry which is preliminary data.</text>
</comment>
<organism evidence="2 3">
    <name type="scientific">Racocetra fulgida</name>
    <dbReference type="NCBI Taxonomy" id="60492"/>
    <lineage>
        <taxon>Eukaryota</taxon>
        <taxon>Fungi</taxon>
        <taxon>Fungi incertae sedis</taxon>
        <taxon>Mucoromycota</taxon>
        <taxon>Glomeromycotina</taxon>
        <taxon>Glomeromycetes</taxon>
        <taxon>Diversisporales</taxon>
        <taxon>Gigasporaceae</taxon>
        <taxon>Racocetra</taxon>
    </lineage>
</organism>
<accession>A0A9N9EU59</accession>
<feature type="domain" description="HAT C-terminal dimerisation" evidence="1">
    <location>
        <begin position="89"/>
        <end position="156"/>
    </location>
</feature>
<dbReference type="EMBL" id="CAJVPZ010019635">
    <property type="protein sequence ID" value="CAG8695348.1"/>
    <property type="molecule type" value="Genomic_DNA"/>
</dbReference>
<evidence type="ECO:0000313" key="2">
    <source>
        <dbReference type="EMBL" id="CAG8695348.1"/>
    </source>
</evidence>
<proteinExistence type="predicted"/>
<keyword evidence="3" id="KW-1185">Reference proteome</keyword>
<protein>
    <submittedName>
        <fullName evidence="2">16712_t:CDS:1</fullName>
    </submittedName>
</protein>
<dbReference type="InterPro" id="IPR008906">
    <property type="entry name" value="HATC_C_dom"/>
</dbReference>
<sequence>LETNEAYEIIIDIITKRWNIIYDPVIEIAYLLDSRFQGKNLSNDIMTIVSDFIEKFYPENSTKIYEQLLEYLAHTGPFNNNLAWETVYTTNQLTWWTGNFKNSAPELTLFAKRILTIPTSSASSERNWSIFAHIHSKNRNRLKSPKILKLVYIYSNYKLKKLQSINQKKLDYIKNKSNLDDNFWEDFFTKNEDNLDLLDEDNELDLLYEDESDFLNKSELEMELEAIICASNTTQKR</sequence>
<dbReference type="OrthoDB" id="2432871at2759"/>
<evidence type="ECO:0000313" key="3">
    <source>
        <dbReference type="Proteomes" id="UP000789396"/>
    </source>
</evidence>
<dbReference type="InterPro" id="IPR012337">
    <property type="entry name" value="RNaseH-like_sf"/>
</dbReference>
<reference evidence="2" key="1">
    <citation type="submission" date="2021-06" db="EMBL/GenBank/DDBJ databases">
        <authorList>
            <person name="Kallberg Y."/>
            <person name="Tangrot J."/>
            <person name="Rosling A."/>
        </authorList>
    </citation>
    <scope>NUCLEOTIDE SEQUENCE</scope>
    <source>
        <strain evidence="2">IN212</strain>
    </source>
</reference>
<feature type="non-terminal residue" evidence="2">
    <location>
        <position position="1"/>
    </location>
</feature>
<dbReference type="Proteomes" id="UP000789396">
    <property type="component" value="Unassembled WGS sequence"/>
</dbReference>
<gene>
    <name evidence="2" type="ORF">RFULGI_LOCUS10184</name>
</gene>
<name>A0A9N9EU59_9GLOM</name>
<dbReference type="SUPFAM" id="SSF53098">
    <property type="entry name" value="Ribonuclease H-like"/>
    <property type="match status" value="1"/>
</dbReference>